<feature type="chain" id="PRO_5002825785" evidence="1">
    <location>
        <begin position="27"/>
        <end position="209"/>
    </location>
</feature>
<dbReference type="RefSeq" id="WP_012505819.1">
    <property type="nucleotide sequence ID" value="NC_011059.1"/>
</dbReference>
<dbReference type="EMBL" id="CP001108">
    <property type="protein sequence ID" value="ACF46284.1"/>
    <property type="molecule type" value="Genomic_DNA"/>
</dbReference>
<organism evidence="2 3">
    <name type="scientific">Prosthecochloris aestuarii (strain DSM 271 / SK 413)</name>
    <dbReference type="NCBI Taxonomy" id="290512"/>
    <lineage>
        <taxon>Bacteria</taxon>
        <taxon>Pseudomonadati</taxon>
        <taxon>Chlorobiota</taxon>
        <taxon>Chlorobiia</taxon>
        <taxon>Chlorobiales</taxon>
        <taxon>Chlorobiaceae</taxon>
        <taxon>Prosthecochloris</taxon>
    </lineage>
</organism>
<evidence type="ECO:0000256" key="1">
    <source>
        <dbReference type="SAM" id="SignalP"/>
    </source>
</evidence>
<evidence type="ECO:0000313" key="2">
    <source>
        <dbReference type="EMBL" id="ACF46284.1"/>
    </source>
</evidence>
<keyword evidence="3" id="KW-1185">Reference proteome</keyword>
<dbReference type="STRING" id="290512.Paes_1258"/>
<dbReference type="eggNOG" id="ENOG5033W76">
    <property type="taxonomic scope" value="Bacteria"/>
</dbReference>
<name>B4S897_PROA2</name>
<feature type="signal peptide" evidence="1">
    <location>
        <begin position="1"/>
        <end position="26"/>
    </location>
</feature>
<dbReference type="HOGENOM" id="CLU_1297958_0_0_10"/>
<reference evidence="2" key="1">
    <citation type="submission" date="2008-06" db="EMBL/GenBank/DDBJ databases">
        <title>Complete sequence of chromosome of Prosthecochloris aestuarii DSM 271.</title>
        <authorList>
            <consortium name="US DOE Joint Genome Institute"/>
            <person name="Lucas S."/>
            <person name="Copeland A."/>
            <person name="Lapidus A."/>
            <person name="Glavina del Rio T."/>
            <person name="Dalin E."/>
            <person name="Tice H."/>
            <person name="Bruce D."/>
            <person name="Goodwin L."/>
            <person name="Pitluck S."/>
            <person name="Schmutz J."/>
            <person name="Larimer F."/>
            <person name="Land M."/>
            <person name="Hauser L."/>
            <person name="Kyrpides N."/>
            <person name="Anderson I."/>
            <person name="Liu Z."/>
            <person name="Li T."/>
            <person name="Zhao F."/>
            <person name="Overmann J."/>
            <person name="Bryant D.A."/>
            <person name="Richardson P."/>
        </authorList>
    </citation>
    <scope>NUCLEOTIDE SEQUENCE [LARGE SCALE GENOMIC DNA]</scope>
    <source>
        <strain evidence="2">DSM 271</strain>
    </source>
</reference>
<evidence type="ECO:0000313" key="3">
    <source>
        <dbReference type="Proteomes" id="UP000002725"/>
    </source>
</evidence>
<keyword evidence="1" id="KW-0732">Signal</keyword>
<dbReference type="Proteomes" id="UP000002725">
    <property type="component" value="Chromosome"/>
</dbReference>
<dbReference type="KEGG" id="paa:Paes_1258"/>
<sequence>MLLRKSFRQVAISALFASMLTTPASAVVAKGDGGGQSSSGTAELTANIPEFIVLHYYGTLSLNFETPTSEALNEGDATMKVAWDGSSSGNELGTSSLMNAELELDGTTTTVTLNNVWAVRGFSKSGNAEVSIVIPSGGDELTLDKSIITMSNAKVSDGRKTGASIETNLGGIAKSAATIGSILIDLDFSKTTLAGSHAGGKYTITAETI</sequence>
<gene>
    <name evidence="2" type="ordered locus">Paes_1258</name>
</gene>
<dbReference type="AlphaFoldDB" id="B4S897"/>
<proteinExistence type="predicted"/>
<accession>B4S897</accession>
<protein>
    <submittedName>
        <fullName evidence="2">Uncharacterized protein</fullName>
    </submittedName>
</protein>